<organism evidence="2 3">
    <name type="scientific">Tilletia indica</name>
    <dbReference type="NCBI Taxonomy" id="43049"/>
    <lineage>
        <taxon>Eukaryota</taxon>
        <taxon>Fungi</taxon>
        <taxon>Dikarya</taxon>
        <taxon>Basidiomycota</taxon>
        <taxon>Ustilaginomycotina</taxon>
        <taxon>Exobasidiomycetes</taxon>
        <taxon>Tilletiales</taxon>
        <taxon>Tilletiaceae</taxon>
        <taxon>Tilletia</taxon>
    </lineage>
</organism>
<comment type="caution">
    <text evidence="2">The sequence shown here is derived from an EMBL/GenBank/DDBJ whole genome shotgun (WGS) entry which is preliminary data.</text>
</comment>
<dbReference type="EMBL" id="LWDF02000657">
    <property type="protein sequence ID" value="KAE8244423.1"/>
    <property type="molecule type" value="Genomic_DNA"/>
</dbReference>
<feature type="region of interest" description="Disordered" evidence="1">
    <location>
        <begin position="1"/>
        <end position="64"/>
    </location>
</feature>
<reference evidence="2" key="1">
    <citation type="submission" date="2016-04" db="EMBL/GenBank/DDBJ databases">
        <authorList>
            <person name="Nguyen H.D."/>
            <person name="Samba Siva P."/>
            <person name="Cullis J."/>
            <person name="Levesque C.A."/>
            <person name="Hambleton S."/>
        </authorList>
    </citation>
    <scope>NUCLEOTIDE SEQUENCE</scope>
    <source>
        <strain evidence="2">DAOMC 236416</strain>
    </source>
</reference>
<accession>A0A177THP2</accession>
<evidence type="ECO:0000313" key="2">
    <source>
        <dbReference type="EMBL" id="KAE8244423.1"/>
    </source>
</evidence>
<feature type="compositionally biased region" description="Polar residues" evidence="1">
    <location>
        <begin position="16"/>
        <end position="31"/>
    </location>
</feature>
<sequence length="163" mass="18635">MARRDKAQPPQRLPSPDTQENQSRPETPLSSSDEEEGYQRFDADDAWEDASNSSGLTAQLEPRRPFDYFRPKVEAMVRDLQALGHLPPSRNIRIVRLSGNPTYRMFRIGLDSDGSLVLRVARRSDCDIRPTTRMICWVSQHTQLPVSDLLLRHRTANNPLGRP</sequence>
<reference evidence="2" key="2">
    <citation type="journal article" date="2019" name="IMA Fungus">
        <title>Genome sequencing and comparison of five Tilletia species to identify candidate genes for the detection of regulated species infecting wheat.</title>
        <authorList>
            <person name="Nguyen H.D.T."/>
            <person name="Sultana T."/>
            <person name="Kesanakurti P."/>
            <person name="Hambleton S."/>
        </authorList>
    </citation>
    <scope>NUCLEOTIDE SEQUENCE</scope>
    <source>
        <strain evidence="2">DAOMC 236416</strain>
    </source>
</reference>
<gene>
    <name evidence="2" type="ORF">A4X13_0g6603</name>
</gene>
<protein>
    <submittedName>
        <fullName evidence="2">Uncharacterized protein</fullName>
    </submittedName>
</protein>
<keyword evidence="3" id="KW-1185">Reference proteome</keyword>
<name>A0A177THP2_9BASI</name>
<evidence type="ECO:0000313" key="3">
    <source>
        <dbReference type="Proteomes" id="UP000077521"/>
    </source>
</evidence>
<proteinExistence type="predicted"/>
<dbReference type="AlphaFoldDB" id="A0A177THP2"/>
<evidence type="ECO:0000256" key="1">
    <source>
        <dbReference type="SAM" id="MobiDB-lite"/>
    </source>
</evidence>
<dbReference type="Proteomes" id="UP000077521">
    <property type="component" value="Unassembled WGS sequence"/>
</dbReference>